<protein>
    <submittedName>
        <fullName evidence="1">Uncharacterized protein</fullName>
    </submittedName>
</protein>
<evidence type="ECO:0000313" key="2">
    <source>
        <dbReference type="Proteomes" id="UP000322873"/>
    </source>
</evidence>
<organism evidence="1 2">
    <name type="scientific">Monilinia fructicola</name>
    <name type="common">Brown rot fungus</name>
    <name type="synonym">Ciboria fructicola</name>
    <dbReference type="NCBI Taxonomy" id="38448"/>
    <lineage>
        <taxon>Eukaryota</taxon>
        <taxon>Fungi</taxon>
        <taxon>Dikarya</taxon>
        <taxon>Ascomycota</taxon>
        <taxon>Pezizomycotina</taxon>
        <taxon>Leotiomycetes</taxon>
        <taxon>Helotiales</taxon>
        <taxon>Sclerotiniaceae</taxon>
        <taxon>Monilinia</taxon>
    </lineage>
</organism>
<comment type="caution">
    <text evidence="1">The sequence shown here is derived from an EMBL/GenBank/DDBJ whole genome shotgun (WGS) entry which is preliminary data.</text>
</comment>
<accession>A0A5M9K1I2</accession>
<reference evidence="1 2" key="1">
    <citation type="submission" date="2019-06" db="EMBL/GenBank/DDBJ databases">
        <title>Genome Sequence of the Brown Rot Fungal Pathogen Monilinia fructicola.</title>
        <authorList>
            <person name="De Miccolis Angelini R.M."/>
            <person name="Landi L."/>
            <person name="Abate D."/>
            <person name="Pollastro S."/>
            <person name="Romanazzi G."/>
            <person name="Faretra F."/>
        </authorList>
    </citation>
    <scope>NUCLEOTIDE SEQUENCE [LARGE SCALE GENOMIC DNA]</scope>
    <source>
        <strain evidence="1 2">Mfrc123</strain>
    </source>
</reference>
<name>A0A5M9K1I2_MONFR</name>
<dbReference type="Proteomes" id="UP000322873">
    <property type="component" value="Unassembled WGS sequence"/>
</dbReference>
<gene>
    <name evidence="1" type="ORF">EYC84_005774</name>
</gene>
<dbReference type="EMBL" id="VICG01000003">
    <property type="protein sequence ID" value="KAA8574279.1"/>
    <property type="molecule type" value="Genomic_DNA"/>
</dbReference>
<keyword evidence="2" id="KW-1185">Reference proteome</keyword>
<evidence type="ECO:0000313" key="1">
    <source>
        <dbReference type="EMBL" id="KAA8574279.1"/>
    </source>
</evidence>
<dbReference type="AlphaFoldDB" id="A0A5M9K1I2"/>
<proteinExistence type="predicted"/>
<sequence length="83" mass="10060">MRYTYIISFSQVLWLSDRRTKCKADFTHHQRPYESTPIYPSAQKANQWMKSPETSRHKHATSMHIFQGIAMVHWHEQRFTHSR</sequence>